<dbReference type="Proteomes" id="UP000694542">
    <property type="component" value="Chromosome 21"/>
</dbReference>
<organism evidence="1 2">
    <name type="scientific">Canis lupus familiaris</name>
    <name type="common">Dog</name>
    <name type="synonym">Canis familiaris</name>
    <dbReference type="NCBI Taxonomy" id="9615"/>
    <lineage>
        <taxon>Eukaryota</taxon>
        <taxon>Metazoa</taxon>
        <taxon>Chordata</taxon>
        <taxon>Craniata</taxon>
        <taxon>Vertebrata</taxon>
        <taxon>Euteleostomi</taxon>
        <taxon>Mammalia</taxon>
        <taxon>Eutheria</taxon>
        <taxon>Laurasiatheria</taxon>
        <taxon>Carnivora</taxon>
        <taxon>Caniformia</taxon>
        <taxon>Canidae</taxon>
        <taxon>Canis</taxon>
    </lineage>
</organism>
<proteinExistence type="predicted"/>
<reference evidence="1" key="2">
    <citation type="submission" date="2025-08" db="UniProtKB">
        <authorList>
            <consortium name="Ensembl"/>
        </authorList>
    </citation>
    <scope>IDENTIFICATION</scope>
</reference>
<name>A0A8C0SWY7_CANLF</name>
<dbReference type="AlphaFoldDB" id="A0A8C0SWY7"/>
<reference evidence="1" key="1">
    <citation type="submission" date="2018-10" db="EMBL/GenBank/DDBJ databases">
        <title>De novo assembly of a Great Dane genome.</title>
        <authorList>
            <person name="Kidd J.M."/>
            <person name="Pendleton A.L."/>
            <person name="Shen F."/>
            <person name="Emery S."/>
        </authorList>
    </citation>
    <scope>NUCLEOTIDE SEQUENCE [LARGE SCALE GENOMIC DNA]</scope>
    <source>
        <strain evidence="1">Great Dane</strain>
    </source>
</reference>
<dbReference type="Ensembl" id="ENSCAFT00040030570.1">
    <property type="protein sequence ID" value="ENSCAFP00040026569.1"/>
    <property type="gene ID" value="ENSCAFG00040016525.1"/>
</dbReference>
<evidence type="ECO:0000313" key="2">
    <source>
        <dbReference type="Proteomes" id="UP000694542"/>
    </source>
</evidence>
<accession>A0A8C0SWY7</accession>
<evidence type="ECO:0000313" key="1">
    <source>
        <dbReference type="Ensembl" id="ENSCAFP00040026569.1"/>
    </source>
</evidence>
<protein>
    <submittedName>
        <fullName evidence="1">Uncharacterized protein</fullName>
    </submittedName>
</protein>
<sequence length="181" mass="19678">MVLVSQGIGHTSHHLLIGSLHLRGEFFAKVVSQHTHKHTHLEVLGIHVQLVTVKLTELSKGALEVVQVFQAITKGVQHLLAMGLHFSIAHNSIRSGQVPKGVKEPLSPGPALPHGYQPAQGLTANFVHIHLAPQAGDKTLLFSSQMHHGTLPSSGPSQQYKLLLKSFFGKCTVTLLRTITW</sequence>